<keyword evidence="1" id="KW-0732">Signal</keyword>
<evidence type="ECO:0000256" key="1">
    <source>
        <dbReference type="SAM" id="SignalP"/>
    </source>
</evidence>
<dbReference type="EMBL" id="JAHRIN010026192">
    <property type="protein sequence ID" value="MEQ2200552.1"/>
    <property type="molecule type" value="Genomic_DNA"/>
</dbReference>
<feature type="chain" id="PRO_5046199306" evidence="1">
    <location>
        <begin position="29"/>
        <end position="116"/>
    </location>
</feature>
<accession>A0ABV0QXI4</accession>
<proteinExistence type="predicted"/>
<name>A0ABV0QXI4_9TELE</name>
<feature type="signal peptide" evidence="1">
    <location>
        <begin position="1"/>
        <end position="28"/>
    </location>
</feature>
<keyword evidence="3" id="KW-1185">Reference proteome</keyword>
<comment type="caution">
    <text evidence="2">The sequence shown here is derived from an EMBL/GenBank/DDBJ whole genome shotgun (WGS) entry which is preliminary data.</text>
</comment>
<gene>
    <name evidence="2" type="ORF">XENOCAPTIV_030905</name>
</gene>
<dbReference type="Proteomes" id="UP001434883">
    <property type="component" value="Unassembled WGS sequence"/>
</dbReference>
<sequence>MWGSLPPTLTFILCALSLYVSHVGCCHGDSSTFYPLSLMENEFLPPSRSQSAEVFISGRAEAAGQLRSSCLLLRHDEGLSEARAAALPQQVETGPDHRSVTAVLKHSLIIMSVKYL</sequence>
<protein>
    <submittedName>
        <fullName evidence="2">Uncharacterized protein</fullName>
    </submittedName>
</protein>
<organism evidence="2 3">
    <name type="scientific">Xenoophorus captivus</name>
    <dbReference type="NCBI Taxonomy" id="1517983"/>
    <lineage>
        <taxon>Eukaryota</taxon>
        <taxon>Metazoa</taxon>
        <taxon>Chordata</taxon>
        <taxon>Craniata</taxon>
        <taxon>Vertebrata</taxon>
        <taxon>Euteleostomi</taxon>
        <taxon>Actinopterygii</taxon>
        <taxon>Neopterygii</taxon>
        <taxon>Teleostei</taxon>
        <taxon>Neoteleostei</taxon>
        <taxon>Acanthomorphata</taxon>
        <taxon>Ovalentaria</taxon>
        <taxon>Atherinomorphae</taxon>
        <taxon>Cyprinodontiformes</taxon>
        <taxon>Goodeidae</taxon>
        <taxon>Xenoophorus</taxon>
    </lineage>
</organism>
<reference evidence="2 3" key="1">
    <citation type="submission" date="2021-06" db="EMBL/GenBank/DDBJ databases">
        <authorList>
            <person name="Palmer J.M."/>
        </authorList>
    </citation>
    <scope>NUCLEOTIDE SEQUENCE [LARGE SCALE GENOMIC DNA]</scope>
    <source>
        <strain evidence="2 3">XC_2019</strain>
        <tissue evidence="2">Muscle</tissue>
    </source>
</reference>
<evidence type="ECO:0000313" key="3">
    <source>
        <dbReference type="Proteomes" id="UP001434883"/>
    </source>
</evidence>
<evidence type="ECO:0000313" key="2">
    <source>
        <dbReference type="EMBL" id="MEQ2200552.1"/>
    </source>
</evidence>